<evidence type="ECO:0000313" key="4">
    <source>
        <dbReference type="Proteomes" id="UP001642360"/>
    </source>
</evidence>
<protein>
    <recommendedName>
        <fullName evidence="5">Transmembrane protein</fullName>
    </recommendedName>
</protein>
<reference evidence="3 4" key="1">
    <citation type="submission" date="2024-02" db="EMBL/GenBank/DDBJ databases">
        <authorList>
            <person name="Vignale AGUSTIN F."/>
            <person name="Sosa J E."/>
            <person name="Modenutti C."/>
        </authorList>
    </citation>
    <scope>NUCLEOTIDE SEQUENCE [LARGE SCALE GENOMIC DNA]</scope>
</reference>
<evidence type="ECO:0000313" key="3">
    <source>
        <dbReference type="EMBL" id="CAK9134921.1"/>
    </source>
</evidence>
<dbReference type="EMBL" id="CAUOFW020000669">
    <property type="protein sequence ID" value="CAK9134921.1"/>
    <property type="molecule type" value="Genomic_DNA"/>
</dbReference>
<feature type="signal peptide" evidence="2">
    <location>
        <begin position="1"/>
        <end position="22"/>
    </location>
</feature>
<feature type="chain" id="PRO_5044885100" description="Transmembrane protein" evidence="2">
    <location>
        <begin position="23"/>
        <end position="125"/>
    </location>
</feature>
<evidence type="ECO:0000256" key="1">
    <source>
        <dbReference type="SAM" id="MobiDB-lite"/>
    </source>
</evidence>
<name>A0ABC8QRQ4_9AQUA</name>
<evidence type="ECO:0008006" key="5">
    <source>
        <dbReference type="Google" id="ProtNLM"/>
    </source>
</evidence>
<gene>
    <name evidence="3" type="ORF">ILEXP_LOCUS1847</name>
</gene>
<feature type="compositionally biased region" description="Low complexity" evidence="1">
    <location>
        <begin position="102"/>
        <end position="114"/>
    </location>
</feature>
<sequence>MYLANFISFFVIFSLLQSTIDGNDPPTPSDASEPLAKVYISLSLAHPSPQNPNPQPHHCFYPKRLQRRPKTLSNSLSLSLSLITFLCLSLAHPPPLNPPSTPNLTLHPPYSNPNIQPPPPNCLEI</sequence>
<evidence type="ECO:0000256" key="2">
    <source>
        <dbReference type="SAM" id="SignalP"/>
    </source>
</evidence>
<keyword evidence="2" id="KW-0732">Signal</keyword>
<feature type="region of interest" description="Disordered" evidence="1">
    <location>
        <begin position="98"/>
        <end position="125"/>
    </location>
</feature>
<organism evidence="3 4">
    <name type="scientific">Ilex paraguariensis</name>
    <name type="common">yerba mate</name>
    <dbReference type="NCBI Taxonomy" id="185542"/>
    <lineage>
        <taxon>Eukaryota</taxon>
        <taxon>Viridiplantae</taxon>
        <taxon>Streptophyta</taxon>
        <taxon>Embryophyta</taxon>
        <taxon>Tracheophyta</taxon>
        <taxon>Spermatophyta</taxon>
        <taxon>Magnoliopsida</taxon>
        <taxon>eudicotyledons</taxon>
        <taxon>Gunneridae</taxon>
        <taxon>Pentapetalae</taxon>
        <taxon>asterids</taxon>
        <taxon>campanulids</taxon>
        <taxon>Aquifoliales</taxon>
        <taxon>Aquifoliaceae</taxon>
        <taxon>Ilex</taxon>
    </lineage>
</organism>
<proteinExistence type="predicted"/>
<keyword evidence="4" id="KW-1185">Reference proteome</keyword>
<comment type="caution">
    <text evidence="3">The sequence shown here is derived from an EMBL/GenBank/DDBJ whole genome shotgun (WGS) entry which is preliminary data.</text>
</comment>
<dbReference type="Proteomes" id="UP001642360">
    <property type="component" value="Unassembled WGS sequence"/>
</dbReference>
<feature type="compositionally biased region" description="Pro residues" evidence="1">
    <location>
        <begin position="115"/>
        <end position="125"/>
    </location>
</feature>
<accession>A0ABC8QRQ4</accession>
<dbReference type="AlphaFoldDB" id="A0ABC8QRQ4"/>